<feature type="region of interest" description="Disordered" evidence="1">
    <location>
        <begin position="496"/>
        <end position="522"/>
    </location>
</feature>
<organism evidence="2 3">
    <name type="scientific">Pseudocercospora fijiensis (strain CIRAD86)</name>
    <name type="common">Black leaf streak disease fungus</name>
    <name type="synonym">Mycosphaerella fijiensis</name>
    <dbReference type="NCBI Taxonomy" id="383855"/>
    <lineage>
        <taxon>Eukaryota</taxon>
        <taxon>Fungi</taxon>
        <taxon>Dikarya</taxon>
        <taxon>Ascomycota</taxon>
        <taxon>Pezizomycotina</taxon>
        <taxon>Dothideomycetes</taxon>
        <taxon>Dothideomycetidae</taxon>
        <taxon>Mycosphaerellales</taxon>
        <taxon>Mycosphaerellaceae</taxon>
        <taxon>Pseudocercospora</taxon>
    </lineage>
</organism>
<dbReference type="RefSeq" id="XP_007931473.1">
    <property type="nucleotide sequence ID" value="XM_007933282.1"/>
</dbReference>
<evidence type="ECO:0000313" key="2">
    <source>
        <dbReference type="EMBL" id="EME77683.1"/>
    </source>
</evidence>
<feature type="region of interest" description="Disordered" evidence="1">
    <location>
        <begin position="447"/>
        <end position="476"/>
    </location>
</feature>
<dbReference type="EMBL" id="KB446564">
    <property type="protein sequence ID" value="EME77683.1"/>
    <property type="molecule type" value="Genomic_DNA"/>
</dbReference>
<dbReference type="AlphaFoldDB" id="M3AKK2"/>
<feature type="compositionally biased region" description="Polar residues" evidence="1">
    <location>
        <begin position="447"/>
        <end position="470"/>
    </location>
</feature>
<name>M3AKK2_PSEFD</name>
<dbReference type="Proteomes" id="UP000016932">
    <property type="component" value="Unassembled WGS sequence"/>
</dbReference>
<dbReference type="OrthoDB" id="3639531at2759"/>
<sequence length="690" mass="77384">MYIKEECSVLAAWSGVMSMWHGMAWHGILIDMTAVSRAQRLFFSTTALFVKQLQSSARVTSSCCKTSHMLNAALRPTLSTRLLDRIEAARPPTKRMADSSPQQDVPVTARMSAPRCSLLDLPQELLEHICDYAYQHPGNSAVLFKNRWERRELERRSIDPQYEIVPFPPSKVHDFLVCKRFFLTSARSYSSRGRFEYVSLCNSDTLRRPQGFFCQWVTSLKMLFVDVYGFKREAFPSLRDVQLVVQAHFFYDLEPNTIFKRECSYQELKSSRMYNIVTRKFTGLQRFQIIPNYDCQVTGHHQQFRANLQRFDGLLKHSVLGNNAAALQGMETSNSGAMPLYFGSAVNIDISVSKLTTTRYAENQQKAIGASNLSFSKPKTLAAAKARHQHWRERNRMIDTCPPDMDLEAAESGFGSVSKHEAKRLKSMKLAEGIDLPGDVGGVAEMSSNNDGLPSNTVEATQRGSDTRAPNESGKDRFVELTTPSDETGVLIDDRIASDPSSTSRGQGRHLSEECQLSEPGLHSERLGAAAGRATNSLTARSGDQIPPYRQFRCDRLELHRSTATVADLLAQEKESWSDVHHLRNMFRGNSDELVEEASNFEILDASGPSARHIDEGAANFLEQRPVDHSIAPAVKVAASNMGYSREEPLPKSATTPNLRSGMEAHHARKSSKWRKPLTWLKKIGKEQGQ</sequence>
<dbReference type="KEGG" id="pfj:MYCFIDRAFT_179186"/>
<evidence type="ECO:0000256" key="1">
    <source>
        <dbReference type="SAM" id="MobiDB-lite"/>
    </source>
</evidence>
<evidence type="ECO:0000313" key="3">
    <source>
        <dbReference type="Proteomes" id="UP000016932"/>
    </source>
</evidence>
<dbReference type="VEuPathDB" id="FungiDB:MYCFIDRAFT_179186"/>
<proteinExistence type="predicted"/>
<protein>
    <submittedName>
        <fullName evidence="2">Uncharacterized protein</fullName>
    </submittedName>
</protein>
<keyword evidence="3" id="KW-1185">Reference proteome</keyword>
<dbReference type="HOGENOM" id="CLU_399071_0_0_1"/>
<dbReference type="GeneID" id="19334069"/>
<gene>
    <name evidence="2" type="ORF">MYCFIDRAFT_179186</name>
</gene>
<reference evidence="2 3" key="1">
    <citation type="journal article" date="2012" name="PLoS Pathog.">
        <title>Diverse lifestyles and strategies of plant pathogenesis encoded in the genomes of eighteen Dothideomycetes fungi.</title>
        <authorList>
            <person name="Ohm R.A."/>
            <person name="Feau N."/>
            <person name="Henrissat B."/>
            <person name="Schoch C.L."/>
            <person name="Horwitz B.A."/>
            <person name="Barry K.W."/>
            <person name="Condon B.J."/>
            <person name="Copeland A.C."/>
            <person name="Dhillon B."/>
            <person name="Glaser F."/>
            <person name="Hesse C.N."/>
            <person name="Kosti I."/>
            <person name="LaButti K."/>
            <person name="Lindquist E.A."/>
            <person name="Lucas S."/>
            <person name="Salamov A.A."/>
            <person name="Bradshaw R.E."/>
            <person name="Ciuffetti L."/>
            <person name="Hamelin R.C."/>
            <person name="Kema G.H.J."/>
            <person name="Lawrence C."/>
            <person name="Scott J.A."/>
            <person name="Spatafora J.W."/>
            <person name="Turgeon B.G."/>
            <person name="de Wit P.J.G.M."/>
            <person name="Zhong S."/>
            <person name="Goodwin S.B."/>
            <person name="Grigoriev I.V."/>
        </authorList>
    </citation>
    <scope>NUCLEOTIDE SEQUENCE [LARGE SCALE GENOMIC DNA]</scope>
    <source>
        <strain evidence="2 3">CIRAD86</strain>
    </source>
</reference>
<accession>M3AKK2</accession>
<feature type="region of interest" description="Disordered" evidence="1">
    <location>
        <begin position="646"/>
        <end position="674"/>
    </location>
</feature>